<evidence type="ECO:0000256" key="1">
    <source>
        <dbReference type="ARBA" id="ARBA00008857"/>
    </source>
</evidence>
<protein>
    <submittedName>
        <fullName evidence="8">Tyrosine recombinase XerC</fullName>
    </submittedName>
</protein>
<dbReference type="GO" id="GO:0015074">
    <property type="term" value="P:DNA integration"/>
    <property type="evidence" value="ECO:0007669"/>
    <property type="project" value="UniProtKB-KW"/>
</dbReference>
<dbReference type="Gene3D" id="1.10.443.10">
    <property type="entry name" value="Intergrase catalytic core"/>
    <property type="match status" value="1"/>
</dbReference>
<dbReference type="AlphaFoldDB" id="A0A2Z6G8M1"/>
<dbReference type="InterPro" id="IPR050090">
    <property type="entry name" value="Tyrosine_recombinase_XerCD"/>
</dbReference>
<dbReference type="InterPro" id="IPR013762">
    <property type="entry name" value="Integrase-like_cat_sf"/>
</dbReference>
<name>A0A2Z6G8M1_9PROT</name>
<reference evidence="8 9" key="1">
    <citation type="submission" date="2018-06" db="EMBL/GenBank/DDBJ databases">
        <title>OYT1 Genome Sequencing.</title>
        <authorList>
            <person name="Kato S."/>
            <person name="Itoh T."/>
            <person name="Ohkuma M."/>
        </authorList>
    </citation>
    <scope>NUCLEOTIDE SEQUENCE [LARGE SCALE GENOMIC DNA]</scope>
    <source>
        <strain evidence="8 9">OYT1</strain>
    </source>
</reference>
<dbReference type="GO" id="GO:0003677">
    <property type="term" value="F:DNA binding"/>
    <property type="evidence" value="ECO:0007669"/>
    <property type="project" value="UniProtKB-UniRule"/>
</dbReference>
<evidence type="ECO:0000259" key="7">
    <source>
        <dbReference type="PROSITE" id="PS51900"/>
    </source>
</evidence>
<keyword evidence="9" id="KW-1185">Reference proteome</keyword>
<dbReference type="InterPro" id="IPR044068">
    <property type="entry name" value="CB"/>
</dbReference>
<dbReference type="PANTHER" id="PTHR30349">
    <property type="entry name" value="PHAGE INTEGRASE-RELATED"/>
    <property type="match status" value="1"/>
</dbReference>
<evidence type="ECO:0000313" key="8">
    <source>
        <dbReference type="EMBL" id="BBE49733.1"/>
    </source>
</evidence>
<dbReference type="Gene3D" id="1.10.150.130">
    <property type="match status" value="1"/>
</dbReference>
<keyword evidence="3 5" id="KW-0238">DNA-binding</keyword>
<dbReference type="PROSITE" id="PS51898">
    <property type="entry name" value="TYR_RECOMBINASE"/>
    <property type="match status" value="1"/>
</dbReference>
<feature type="domain" description="Core-binding (CB)" evidence="7">
    <location>
        <begin position="57"/>
        <end position="134"/>
    </location>
</feature>
<comment type="similarity">
    <text evidence="1">Belongs to the 'phage' integrase family.</text>
</comment>
<dbReference type="InterPro" id="IPR002104">
    <property type="entry name" value="Integrase_catalytic"/>
</dbReference>
<gene>
    <name evidence="8" type="ORF">OYT1_ch0158</name>
</gene>
<dbReference type="Proteomes" id="UP000033070">
    <property type="component" value="Chromosome"/>
</dbReference>
<evidence type="ECO:0000256" key="5">
    <source>
        <dbReference type="PROSITE-ProRule" id="PRU01248"/>
    </source>
</evidence>
<organism evidence="8 9">
    <name type="scientific">Ferriphaselus amnicola</name>
    <dbReference type="NCBI Taxonomy" id="1188319"/>
    <lineage>
        <taxon>Bacteria</taxon>
        <taxon>Pseudomonadati</taxon>
        <taxon>Pseudomonadota</taxon>
        <taxon>Betaproteobacteria</taxon>
        <taxon>Nitrosomonadales</taxon>
        <taxon>Gallionellaceae</taxon>
        <taxon>Ferriphaselus</taxon>
    </lineage>
</organism>
<dbReference type="GO" id="GO:0006310">
    <property type="term" value="P:DNA recombination"/>
    <property type="evidence" value="ECO:0007669"/>
    <property type="project" value="UniProtKB-KW"/>
</dbReference>
<evidence type="ECO:0000256" key="2">
    <source>
        <dbReference type="ARBA" id="ARBA00022908"/>
    </source>
</evidence>
<evidence type="ECO:0000256" key="3">
    <source>
        <dbReference type="ARBA" id="ARBA00023125"/>
    </source>
</evidence>
<proteinExistence type="inferred from homology"/>
<evidence type="ECO:0000259" key="6">
    <source>
        <dbReference type="PROSITE" id="PS51898"/>
    </source>
</evidence>
<dbReference type="InterPro" id="IPR011010">
    <property type="entry name" value="DNA_brk_join_enz"/>
</dbReference>
<dbReference type="OrthoDB" id="662444at2"/>
<dbReference type="EMBL" id="AP018738">
    <property type="protein sequence ID" value="BBE49733.1"/>
    <property type="molecule type" value="Genomic_DNA"/>
</dbReference>
<evidence type="ECO:0000313" key="9">
    <source>
        <dbReference type="Proteomes" id="UP000033070"/>
    </source>
</evidence>
<accession>A0A2Z6G8M1</accession>
<keyword evidence="2" id="KW-0229">DNA integration</keyword>
<sequence>MSLTKRGSIWWIIFTSPSGDRIRCSSGTTEKAKAQELHDQMKAEAWRVIRLGEKPSYTWDEAGVKFLLETQHKASHRDDKAKLGWLQQFLRNKPLQEIDRELIAKIAQRKVAEASTSTANRYLALIRTILRKACHEWEWIDKVPKIRAYPEPKRRIRWLPPEQVAVLMKELPEHLRDVVVFSLSTGLRQGNVLKLEWSQVDLDLKLAWIHADQAKARKAISVPLNSTAMGALLRQAGKHPVRVFTYCGKPLVTANSRAWRKALERSGITDFRWHDLRHTWASWLAQSGVPMNVLQELGGWASYEMVRKYAHLSPAQLGVHAEKVSERFSDTILAQSTK</sequence>
<dbReference type="PANTHER" id="PTHR30349:SF64">
    <property type="entry name" value="PROPHAGE INTEGRASE INTD-RELATED"/>
    <property type="match status" value="1"/>
</dbReference>
<dbReference type="PROSITE" id="PS51900">
    <property type="entry name" value="CB"/>
    <property type="match status" value="1"/>
</dbReference>
<dbReference type="CDD" id="cd00796">
    <property type="entry name" value="INT_Rci_Hp1_C"/>
    <property type="match status" value="1"/>
</dbReference>
<feature type="domain" description="Tyr recombinase" evidence="6">
    <location>
        <begin position="154"/>
        <end position="322"/>
    </location>
</feature>
<keyword evidence="4" id="KW-0233">DNA recombination</keyword>
<dbReference type="Pfam" id="PF00589">
    <property type="entry name" value="Phage_integrase"/>
    <property type="match status" value="1"/>
</dbReference>
<dbReference type="KEGG" id="fam:OYT1_ch0158"/>
<dbReference type="SUPFAM" id="SSF56349">
    <property type="entry name" value="DNA breaking-rejoining enzymes"/>
    <property type="match status" value="1"/>
</dbReference>
<dbReference type="InterPro" id="IPR010998">
    <property type="entry name" value="Integrase_recombinase_N"/>
</dbReference>
<evidence type="ECO:0000256" key="4">
    <source>
        <dbReference type="ARBA" id="ARBA00023172"/>
    </source>
</evidence>
<dbReference type="STRING" id="1188319.OYT1_00595"/>